<dbReference type="InterPro" id="IPR043822">
    <property type="entry name" value="EsV_1_7_cys"/>
</dbReference>
<reference evidence="1 2" key="6">
    <citation type="journal article" date="1999" name="Virology">
        <title>Chlorella virus PBCV-1 encodes a functional homospermidine synthase.</title>
        <authorList>
            <person name="Kaiser A."/>
            <person name="Vollmert M."/>
            <person name="Tholl D."/>
            <person name="Graves M.V."/>
            <person name="Gurnon J.R."/>
            <person name="Xing W."/>
            <person name="Lisec A.D."/>
            <person name="Nickerson K.W."/>
            <person name="Van Etten J.L."/>
        </authorList>
    </citation>
    <scope>NUCLEOTIDE SEQUENCE [LARGE SCALE GENOMIC DNA]</scope>
</reference>
<accession>Q84449</accession>
<dbReference type="PIR" id="T17619">
    <property type="entry name" value="T17619"/>
</dbReference>
<dbReference type="GeneID" id="918008"/>
<dbReference type="Pfam" id="PF19114">
    <property type="entry name" value="EsV_1_7_cys"/>
    <property type="match status" value="5"/>
</dbReference>
<dbReference type="EMBL" id="JF411744">
    <property type="protein sequence ID" value="AAC96497.1"/>
    <property type="molecule type" value="Genomic_DNA"/>
</dbReference>
<reference evidence="1 2" key="1">
    <citation type="journal article" date="1995" name="Virology">
        <title>Analysis of 45 kb of DNA located at the left end of the chlorella virus PBCV-1 genome.</title>
        <authorList>
            <person name="Lu Z."/>
            <person name="Li Y."/>
            <person name="Zhang Y."/>
            <person name="Kutish G.F."/>
            <person name="Rock D.L."/>
            <person name="Van Etten J.L."/>
        </authorList>
    </citation>
    <scope>NUCLEOTIDE SEQUENCE [LARGE SCALE GENOMIC DNA]</scope>
</reference>
<proteinExistence type="predicted"/>
<reference evidence="1 2" key="8">
    <citation type="journal article" date="2010" name="J. Virol.">
        <title>Microarray analysis of Paramecium bursaria chlorella virus 1 transcription.</title>
        <authorList>
            <person name="Yanai-Balser G.M."/>
            <person name="Duncan G.A."/>
            <person name="Eudy J.D."/>
            <person name="Wang D."/>
            <person name="Li X."/>
            <person name="Agarkova I.V."/>
            <person name="Dunigan D.D."/>
            <person name="Van Etten J.L."/>
        </authorList>
    </citation>
    <scope>NUCLEOTIDE SEQUENCE [LARGE SCALE GENOMIC DNA]</scope>
</reference>
<evidence type="ECO:0000313" key="1">
    <source>
        <dbReference type="EMBL" id="AAC96497.1"/>
    </source>
</evidence>
<evidence type="ECO:0000313" key="2">
    <source>
        <dbReference type="Proteomes" id="UP000000862"/>
    </source>
</evidence>
<reference evidence="1 2" key="5">
    <citation type="journal article" date="1997" name="Virology">
        <title>Analysis of 74 kb of DNA located at the right end of the 330-kb chlorella virus PBCV-1 genome.</title>
        <authorList>
            <person name="Li Y."/>
            <person name="Lu Z."/>
            <person name="Sun L."/>
            <person name="Ropp S."/>
            <person name="Kutish G.F."/>
            <person name="Rock D.L."/>
            <person name="Van Etten J.L."/>
        </authorList>
    </citation>
    <scope>NUCLEOTIDE SEQUENCE [LARGE SCALE GENOMIC DNA]</scope>
</reference>
<reference evidence="1 2" key="7">
    <citation type="journal article" date="2000" name="Virology">
        <title>Characterization of a beta-1,3-glucanase encoded by chlorella virus PBCV-1.</title>
        <authorList>
            <person name="Sun L."/>
            <person name="Gurnon J.R."/>
            <person name="Adams B.J."/>
            <person name="Graves M.V."/>
            <person name="Van Etten J.L."/>
        </authorList>
    </citation>
    <scope>NUCLEOTIDE SEQUENCE [LARGE SCALE GENOMIC DNA]</scope>
</reference>
<protein>
    <submittedName>
        <fullName evidence="1">Uncharacterized protein</fullName>
    </submittedName>
</protein>
<name>Q84449_PBCV1</name>
<dbReference type="RefSeq" id="NP_048477.1">
    <property type="nucleotide sequence ID" value="NC_000852.5"/>
</dbReference>
<dbReference type="OrthoDB" id="24150at10239"/>
<dbReference type="Proteomes" id="UP000000862">
    <property type="component" value="Segment"/>
</dbReference>
<sequence length="358" mass="40533">MPRKKCPCGRWKIYGLQGDTRPSWCRTCRDKPSEAIDVVSKKCKCGKGYPIYGFLSDTRPIWCRKCKPDEAVNVRDRKCPCGKHPIFGLPGEKATWCGKCKPDDAIDVKNKKCPCGKGYPIYGLLSDTRPIWCGKCRDKPLEAVNVASKKCPCGKSYPFYGLPGDKPLWCPKCPNKPNDAVNVVNSICPGYDGVPCPVRTQLATGKAYCLSCDPDESRRLPRKKDEHAFFVYLEKNNVQVTQREYRIDYKCVDTSKSHAFIDGVIITPDIVLCLEVDEDAHRNYECDEARTNFASTELLLAFPDHHIAWVRVNPTVGNFDRSDNALKIRDERYSQAVSSIRELLVNPRTDIIYIGYDE</sequence>
<reference evidence="1 2" key="2">
    <citation type="journal article" date="1995" name="Virology">
        <title>Analysis of 43 kb of the Chlorella virus PBCV-1 330-kb genome: map positions 45 to 88.</title>
        <authorList>
            <person name="Li Y."/>
            <person name="Lu Z."/>
            <person name="Burbank D.E."/>
            <person name="Kutish G.F."/>
            <person name="Rock D.L."/>
            <person name="Van Etten J.L."/>
        </authorList>
    </citation>
    <scope>NUCLEOTIDE SEQUENCE [LARGE SCALE GENOMIC DNA]</scope>
</reference>
<organism evidence="1 2">
    <name type="scientific">Paramecium bursaria Chlorella virus 1</name>
    <name type="common">PBCV-1</name>
    <dbReference type="NCBI Taxonomy" id="10506"/>
    <lineage>
        <taxon>Viruses</taxon>
        <taxon>Varidnaviria</taxon>
        <taxon>Bamfordvirae</taxon>
        <taxon>Nucleocytoviricota</taxon>
        <taxon>Megaviricetes</taxon>
        <taxon>Algavirales</taxon>
        <taxon>Phycodnaviridae</taxon>
        <taxon>Chlorovirus</taxon>
        <taxon>Chlorovirus vanettense</taxon>
    </lineage>
</organism>
<gene>
    <name evidence="1" type="primary">A129R</name>
</gene>
<organismHost>
    <name type="scientific">Chlorella</name>
    <dbReference type="NCBI Taxonomy" id="3071"/>
</organismHost>
<dbReference type="KEGG" id="vg:918008"/>
<reference evidence="1 2" key="3">
    <citation type="journal article" date="1996" name="Virology">
        <title>Analysis of 94 kb of the chlorella virus PBCV-1 330-kb genome: map positions 88 to 182.</title>
        <authorList>
            <person name="Lu Z."/>
            <person name="Li Y."/>
            <person name="Que Q."/>
            <person name="Kutish G.F."/>
            <person name="Rock D.L."/>
            <person name="Van Etten J.L."/>
        </authorList>
    </citation>
    <scope>NUCLEOTIDE SEQUENCE [LARGE SCALE GENOMIC DNA]</scope>
</reference>
<reference evidence="1 2" key="4">
    <citation type="journal article" date="1996" name="Virology">
        <title>Analysis of 76 kb of the chlorella virus PBCV-1 330-kb genome: map positions 182 to 258.</title>
        <authorList>
            <person name="Kutish G.F."/>
            <person name="Li Y."/>
            <person name="Lu Z."/>
            <person name="Furuta M."/>
            <person name="Rock D.L."/>
            <person name="Van Etten J.L."/>
        </authorList>
    </citation>
    <scope>NUCLEOTIDE SEQUENCE [LARGE SCALE GENOMIC DNA]</scope>
</reference>
<keyword evidence="2" id="KW-1185">Reference proteome</keyword>